<evidence type="ECO:0000313" key="2">
    <source>
        <dbReference type="Proteomes" id="UP000410492"/>
    </source>
</evidence>
<sequence length="46" mass="5460">MLNGTTLLLMKCDKGILQQITAVNRFSFRKHLRMLFHHQPAHVRKE</sequence>
<organism evidence="1 2">
    <name type="scientific">Callosobruchus maculatus</name>
    <name type="common">Southern cowpea weevil</name>
    <name type="synonym">Pulse bruchid</name>
    <dbReference type="NCBI Taxonomy" id="64391"/>
    <lineage>
        <taxon>Eukaryota</taxon>
        <taxon>Metazoa</taxon>
        <taxon>Ecdysozoa</taxon>
        <taxon>Arthropoda</taxon>
        <taxon>Hexapoda</taxon>
        <taxon>Insecta</taxon>
        <taxon>Pterygota</taxon>
        <taxon>Neoptera</taxon>
        <taxon>Endopterygota</taxon>
        <taxon>Coleoptera</taxon>
        <taxon>Polyphaga</taxon>
        <taxon>Cucujiformia</taxon>
        <taxon>Chrysomeloidea</taxon>
        <taxon>Chrysomelidae</taxon>
        <taxon>Bruchinae</taxon>
        <taxon>Bruchini</taxon>
        <taxon>Callosobruchus</taxon>
    </lineage>
</organism>
<dbReference type="AlphaFoldDB" id="A0A653BDK4"/>
<dbReference type="EMBL" id="CAACVG010000166">
    <property type="protein sequence ID" value="VEN33648.1"/>
    <property type="molecule type" value="Genomic_DNA"/>
</dbReference>
<reference evidence="1 2" key="1">
    <citation type="submission" date="2019-01" db="EMBL/GenBank/DDBJ databases">
        <authorList>
            <person name="Sayadi A."/>
        </authorList>
    </citation>
    <scope>NUCLEOTIDE SEQUENCE [LARGE SCALE GENOMIC DNA]</scope>
</reference>
<dbReference type="OrthoDB" id="10537156at2759"/>
<protein>
    <submittedName>
        <fullName evidence="1">Uncharacterized protein</fullName>
    </submittedName>
</protein>
<feature type="non-terminal residue" evidence="1">
    <location>
        <position position="46"/>
    </location>
</feature>
<proteinExistence type="predicted"/>
<keyword evidence="2" id="KW-1185">Reference proteome</keyword>
<gene>
    <name evidence="1" type="ORF">CALMAC_LOCUS130</name>
</gene>
<name>A0A653BDK4_CALMS</name>
<accession>A0A653BDK4</accession>
<dbReference type="Proteomes" id="UP000410492">
    <property type="component" value="Unassembled WGS sequence"/>
</dbReference>
<evidence type="ECO:0000313" key="1">
    <source>
        <dbReference type="EMBL" id="VEN33648.1"/>
    </source>
</evidence>